<sequence length="327" mass="36353">MVDPGSDGLLPVFSIGACIIPLCTQYVYLGAPVRIPRATPAQRVHPVIRGLLDRLQKRFAPLKSLATKADDLPWDLPHHTRHPAWWSYSYQNCVFSILRLNVTVPEEVFVPGPPPWLAPVPVVHYTPTSKAALPVLQRQLALEAIEAASSSVPVSHRVYTDGSLHDTVGGMAKAACGLPPNGNGPSPSLLCYRARLRSDALLSTARSRDTQRGDSVSIQHYDVIRAHSYKYRHRGLIVRWHNVVSARLRLGYRPVWQVAGMAEEPNFTSCQLCDAPSSNTLAHYCLHCHVVRDMLPRVLPLTEICRFLLVHDNLDTILVRHPRFGGC</sequence>
<evidence type="ECO:0000313" key="2">
    <source>
        <dbReference type="Proteomes" id="UP000770661"/>
    </source>
</evidence>
<name>A0A8J4Y1R3_CHIOP</name>
<accession>A0A8J4Y1R3</accession>
<comment type="caution">
    <text evidence="1">The sequence shown here is derived from an EMBL/GenBank/DDBJ whole genome shotgun (WGS) entry which is preliminary data.</text>
</comment>
<organism evidence="1 2">
    <name type="scientific">Chionoecetes opilio</name>
    <name type="common">Atlantic snow crab</name>
    <name type="synonym">Cancer opilio</name>
    <dbReference type="NCBI Taxonomy" id="41210"/>
    <lineage>
        <taxon>Eukaryota</taxon>
        <taxon>Metazoa</taxon>
        <taxon>Ecdysozoa</taxon>
        <taxon>Arthropoda</taxon>
        <taxon>Crustacea</taxon>
        <taxon>Multicrustacea</taxon>
        <taxon>Malacostraca</taxon>
        <taxon>Eumalacostraca</taxon>
        <taxon>Eucarida</taxon>
        <taxon>Decapoda</taxon>
        <taxon>Pleocyemata</taxon>
        <taxon>Brachyura</taxon>
        <taxon>Eubrachyura</taxon>
        <taxon>Majoidea</taxon>
        <taxon>Majidae</taxon>
        <taxon>Chionoecetes</taxon>
    </lineage>
</organism>
<reference evidence="1" key="1">
    <citation type="submission" date="2020-07" db="EMBL/GenBank/DDBJ databases">
        <title>The High-quality genome of the commercially important snow crab, Chionoecetes opilio.</title>
        <authorList>
            <person name="Jeong J.-H."/>
            <person name="Ryu S."/>
        </authorList>
    </citation>
    <scope>NUCLEOTIDE SEQUENCE</scope>
    <source>
        <strain evidence="1">MADBK_172401_WGS</strain>
        <tissue evidence="1">Digestive gland</tissue>
    </source>
</reference>
<dbReference type="Proteomes" id="UP000770661">
    <property type="component" value="Unassembled WGS sequence"/>
</dbReference>
<keyword evidence="2" id="KW-1185">Reference proteome</keyword>
<protein>
    <submittedName>
        <fullName evidence="1">Uncharacterized protein</fullName>
    </submittedName>
</protein>
<dbReference type="OrthoDB" id="10417247at2759"/>
<evidence type="ECO:0000313" key="1">
    <source>
        <dbReference type="EMBL" id="KAG0718482.1"/>
    </source>
</evidence>
<proteinExistence type="predicted"/>
<dbReference type="EMBL" id="JACEEZ010016001">
    <property type="protein sequence ID" value="KAG0718482.1"/>
    <property type="molecule type" value="Genomic_DNA"/>
</dbReference>
<dbReference type="AlphaFoldDB" id="A0A8J4Y1R3"/>
<gene>
    <name evidence="1" type="ORF">GWK47_052363</name>
</gene>